<evidence type="ECO:0008006" key="3">
    <source>
        <dbReference type="Google" id="ProtNLM"/>
    </source>
</evidence>
<gene>
    <name evidence="1" type="ORF">AKJ09_09952</name>
</gene>
<organism evidence="1 2">
    <name type="scientific">Labilithrix luteola</name>
    <dbReference type="NCBI Taxonomy" id="1391654"/>
    <lineage>
        <taxon>Bacteria</taxon>
        <taxon>Pseudomonadati</taxon>
        <taxon>Myxococcota</taxon>
        <taxon>Polyangia</taxon>
        <taxon>Polyangiales</taxon>
        <taxon>Labilitrichaceae</taxon>
        <taxon>Labilithrix</taxon>
    </lineage>
</organism>
<dbReference type="OrthoDB" id="5496242at2"/>
<accession>A0A0K1QC17</accession>
<reference evidence="1 2" key="1">
    <citation type="submission" date="2015-08" db="EMBL/GenBank/DDBJ databases">
        <authorList>
            <person name="Babu N.S."/>
            <person name="Beckwith C.J."/>
            <person name="Beseler K.G."/>
            <person name="Brison A."/>
            <person name="Carone J.V."/>
            <person name="Caskin T.P."/>
            <person name="Diamond M."/>
            <person name="Durham M.E."/>
            <person name="Foxe J.M."/>
            <person name="Go M."/>
            <person name="Henderson B.A."/>
            <person name="Jones I.B."/>
            <person name="McGettigan J.A."/>
            <person name="Micheletti S.J."/>
            <person name="Nasrallah M.E."/>
            <person name="Ortiz D."/>
            <person name="Piller C.R."/>
            <person name="Privatt S.R."/>
            <person name="Schneider S.L."/>
            <person name="Sharp S."/>
            <person name="Smith T.C."/>
            <person name="Stanton J.D."/>
            <person name="Ullery H.E."/>
            <person name="Wilson R.J."/>
            <person name="Serrano M.G."/>
            <person name="Buck G."/>
            <person name="Lee V."/>
            <person name="Wang Y."/>
            <person name="Carvalho R."/>
            <person name="Voegtly L."/>
            <person name="Shi R."/>
            <person name="Duckworth R."/>
            <person name="Johnson A."/>
            <person name="Loviza R."/>
            <person name="Walstead R."/>
            <person name="Shah Z."/>
            <person name="Kiflezghi M."/>
            <person name="Wade K."/>
            <person name="Ball S.L."/>
            <person name="Bradley K.W."/>
            <person name="Asai D.J."/>
            <person name="Bowman C.A."/>
            <person name="Russell D.A."/>
            <person name="Pope W.H."/>
            <person name="Jacobs-Sera D."/>
            <person name="Hendrix R.W."/>
            <person name="Hatfull G.F."/>
        </authorList>
    </citation>
    <scope>NUCLEOTIDE SEQUENCE [LARGE SCALE GENOMIC DNA]</scope>
    <source>
        <strain evidence="1 2">DSM 27648</strain>
    </source>
</reference>
<dbReference type="RefSeq" id="WP_146654081.1">
    <property type="nucleotide sequence ID" value="NZ_CP012333.1"/>
</dbReference>
<evidence type="ECO:0000313" key="2">
    <source>
        <dbReference type="Proteomes" id="UP000064967"/>
    </source>
</evidence>
<keyword evidence="2" id="KW-1185">Reference proteome</keyword>
<dbReference type="EMBL" id="CP012333">
    <property type="protein sequence ID" value="AKV03289.1"/>
    <property type="molecule type" value="Genomic_DNA"/>
</dbReference>
<sequence>MIHGLFGRPFLDLSPYLDVTKGSHTLEATLSAIHEEVCRGLAEVPTDYTGGSHRSMGIMPPSRVDEALVDYGDVIAGFSPEQYEVFRALADDPSSLPTSLPAHAPSFGEERDHPLSRRQMLWLEQRFGVYFPWKVYFEMIPNRYWDEKSSADGKDFTRLAKTFFPQTIAFVRSLPFQEIGRCNVMGLAAHDHGTAHRDGDPDEKKKVDHFITICPAQNKTLFLWDEERREKTAVTGPAYWFNDSDYHGVEAAPFFRYSIRVDGVFRPDFLAKLEREHGGVSS</sequence>
<dbReference type="Proteomes" id="UP000064967">
    <property type="component" value="Chromosome"/>
</dbReference>
<evidence type="ECO:0000313" key="1">
    <source>
        <dbReference type="EMBL" id="AKV03289.1"/>
    </source>
</evidence>
<dbReference type="STRING" id="1391654.AKJ09_09952"/>
<name>A0A0K1QC17_9BACT</name>
<dbReference type="AlphaFoldDB" id="A0A0K1QC17"/>
<dbReference type="KEGG" id="llu:AKJ09_09952"/>
<proteinExistence type="predicted"/>
<protein>
    <recommendedName>
        <fullName evidence="3">Aspartyl/asparaginy/proline hydroxylase domain-containing protein</fullName>
    </recommendedName>
</protein>